<protein>
    <submittedName>
        <fullName evidence="2">Uncharacterized protein</fullName>
    </submittedName>
</protein>
<dbReference type="EMBL" id="JACAGC010000025">
    <property type="protein sequence ID" value="KAF6278104.1"/>
    <property type="molecule type" value="Genomic_DNA"/>
</dbReference>
<name>A0A7J7RQC5_RHIFE</name>
<proteinExistence type="predicted"/>
<evidence type="ECO:0000313" key="2">
    <source>
        <dbReference type="EMBL" id="KAF6278104.1"/>
    </source>
</evidence>
<feature type="region of interest" description="Disordered" evidence="1">
    <location>
        <begin position="1"/>
        <end position="69"/>
    </location>
</feature>
<feature type="compositionally biased region" description="Low complexity" evidence="1">
    <location>
        <begin position="82"/>
        <end position="102"/>
    </location>
</feature>
<gene>
    <name evidence="2" type="ORF">mRhiFer1_009388</name>
</gene>
<sequence length="253" mass="25773">MAAEPGRRWAQAQSAYGASEALRRGVSRRRDPGPQPNGPGPEEARAPGRLARLRGQLRTESEAQADAPRLLRLVERAGAAAGAGTRAAGAGTRAAGTGTTAASTGEPAGVRSRSSVCSVCGEPCGGATYPAGVLEVSEQRLQEGLAAVRTELGAGLQALRVELRAELDALRALLPSPPTPQPVRREPRVAPRAAARGPALLRALGTINSLAAVTRPTDDAPGGPADGSENRVPVRNNLKKVLVPPGAPQGGGD</sequence>
<feature type="region of interest" description="Disordered" evidence="1">
    <location>
        <begin position="82"/>
        <end position="112"/>
    </location>
</feature>
<reference evidence="2 3" key="1">
    <citation type="journal article" date="2020" name="Nature">
        <title>Six reference-quality genomes reveal evolution of bat adaptations.</title>
        <authorList>
            <person name="Jebb D."/>
            <person name="Huang Z."/>
            <person name="Pippel M."/>
            <person name="Hughes G.M."/>
            <person name="Lavrichenko K."/>
            <person name="Devanna P."/>
            <person name="Winkler S."/>
            <person name="Jermiin L.S."/>
            <person name="Skirmuntt E.C."/>
            <person name="Katzourakis A."/>
            <person name="Burkitt-Gray L."/>
            <person name="Ray D.A."/>
            <person name="Sullivan K.A.M."/>
            <person name="Roscito J.G."/>
            <person name="Kirilenko B.M."/>
            <person name="Davalos L.M."/>
            <person name="Corthals A.P."/>
            <person name="Power M.L."/>
            <person name="Jones G."/>
            <person name="Ransome R.D."/>
            <person name="Dechmann D.K.N."/>
            <person name="Locatelli A.G."/>
            <person name="Puechmaille S.J."/>
            <person name="Fedrigo O."/>
            <person name="Jarvis E.D."/>
            <person name="Hiller M."/>
            <person name="Vernes S.C."/>
            <person name="Myers E.W."/>
            <person name="Teeling E.C."/>
        </authorList>
    </citation>
    <scope>NUCLEOTIDE SEQUENCE [LARGE SCALE GENOMIC DNA]</scope>
    <source>
        <strain evidence="2">MRhiFer1</strain>
        <tissue evidence="2">Lung</tissue>
    </source>
</reference>
<accession>A0A7J7RQC5</accession>
<organism evidence="2 3">
    <name type="scientific">Rhinolophus ferrumequinum</name>
    <name type="common">Greater horseshoe bat</name>
    <dbReference type="NCBI Taxonomy" id="59479"/>
    <lineage>
        <taxon>Eukaryota</taxon>
        <taxon>Metazoa</taxon>
        <taxon>Chordata</taxon>
        <taxon>Craniata</taxon>
        <taxon>Vertebrata</taxon>
        <taxon>Euteleostomi</taxon>
        <taxon>Mammalia</taxon>
        <taxon>Eutheria</taxon>
        <taxon>Laurasiatheria</taxon>
        <taxon>Chiroptera</taxon>
        <taxon>Yinpterochiroptera</taxon>
        <taxon>Rhinolophoidea</taxon>
        <taxon>Rhinolophidae</taxon>
        <taxon>Rhinolophinae</taxon>
        <taxon>Rhinolophus</taxon>
    </lineage>
</organism>
<dbReference type="AlphaFoldDB" id="A0A7J7RQC5"/>
<dbReference type="Proteomes" id="UP000585614">
    <property type="component" value="Unassembled WGS sequence"/>
</dbReference>
<evidence type="ECO:0000256" key="1">
    <source>
        <dbReference type="SAM" id="MobiDB-lite"/>
    </source>
</evidence>
<evidence type="ECO:0000313" key="3">
    <source>
        <dbReference type="Proteomes" id="UP000585614"/>
    </source>
</evidence>
<comment type="caution">
    <text evidence="2">The sequence shown here is derived from an EMBL/GenBank/DDBJ whole genome shotgun (WGS) entry which is preliminary data.</text>
</comment>
<feature type="region of interest" description="Disordered" evidence="1">
    <location>
        <begin position="212"/>
        <end position="253"/>
    </location>
</feature>